<evidence type="ECO:0000259" key="2">
    <source>
        <dbReference type="PROSITE" id="PS00662"/>
    </source>
</evidence>
<protein>
    <submittedName>
        <fullName evidence="3">Twitching motility protein PilT</fullName>
    </submittedName>
</protein>
<dbReference type="PANTHER" id="PTHR30486:SF16">
    <property type="entry name" value="TWITCHING MOTILITY PROTEIN PILT"/>
    <property type="match status" value="1"/>
</dbReference>
<dbReference type="EMBL" id="FOIM01000001">
    <property type="protein sequence ID" value="SES96330.1"/>
    <property type="molecule type" value="Genomic_DNA"/>
</dbReference>
<dbReference type="SUPFAM" id="SSF52540">
    <property type="entry name" value="P-loop containing nucleoside triphosphate hydrolases"/>
    <property type="match status" value="1"/>
</dbReference>
<dbReference type="PROSITE" id="PS00662">
    <property type="entry name" value="T2SP_E"/>
    <property type="match status" value="1"/>
</dbReference>
<dbReference type="InterPro" id="IPR050921">
    <property type="entry name" value="T4SS_GSP_E_ATPase"/>
</dbReference>
<keyword evidence="4" id="KW-1185">Reference proteome</keyword>
<evidence type="ECO:0000313" key="3">
    <source>
        <dbReference type="EMBL" id="SES96330.1"/>
    </source>
</evidence>
<evidence type="ECO:0000256" key="1">
    <source>
        <dbReference type="ARBA" id="ARBA00006611"/>
    </source>
</evidence>
<dbReference type="GO" id="GO:0005524">
    <property type="term" value="F:ATP binding"/>
    <property type="evidence" value="ECO:0007669"/>
    <property type="project" value="InterPro"/>
</dbReference>
<feature type="domain" description="Bacterial type II secretion system protein E" evidence="2">
    <location>
        <begin position="191"/>
        <end position="205"/>
    </location>
</feature>
<dbReference type="Pfam" id="PF00437">
    <property type="entry name" value="T2SSE"/>
    <property type="match status" value="1"/>
</dbReference>
<sequence>MTIEEMIRTAGDAGASDIHLVKGLPPRFRRDGRLEDMDGEMLTAADCEGYARELAGEAYERIREIGELDLAGTFAGIRVRINLFRQQGHISAAIRLLSGRIPELDSLGLPPAVSQFPSMKRGLILVTGETGSGKSTTLAAILNEINRTRKGHIITLEDPVEYIYTPDQCVVNQRQIGTDTRSYGDGLRAALREDPDVILIGELRDLDTIETALTAAETGHLVFGTLHTNSAADSIDRIVNVFPDGLQRQIRLQLSTCLLAVLSQQLVERKNGRGRVAACELMMVTPAIRNLIREAKTPQIASSMASAAQEGSITMDNFLVRLYKDQVISARTAKEAARDADYMKRYVLV</sequence>
<comment type="similarity">
    <text evidence="1">Belongs to the GSP E family.</text>
</comment>
<dbReference type="PANTHER" id="PTHR30486">
    <property type="entry name" value="TWITCHING MOTILITY PROTEIN PILT"/>
    <property type="match status" value="1"/>
</dbReference>
<dbReference type="Gene3D" id="3.40.50.300">
    <property type="entry name" value="P-loop containing nucleotide triphosphate hydrolases"/>
    <property type="match status" value="1"/>
</dbReference>
<reference evidence="4" key="1">
    <citation type="submission" date="2016-10" db="EMBL/GenBank/DDBJ databases">
        <authorList>
            <person name="Varghese N."/>
            <person name="Submissions S."/>
        </authorList>
    </citation>
    <scope>NUCLEOTIDE SEQUENCE [LARGE SCALE GENOMIC DNA]</scope>
    <source>
        <strain evidence="4">NLAE-zl-G277</strain>
    </source>
</reference>
<dbReference type="InterPro" id="IPR006321">
    <property type="entry name" value="PilT/PilU"/>
</dbReference>
<evidence type="ECO:0000313" key="4">
    <source>
        <dbReference type="Proteomes" id="UP000198508"/>
    </source>
</evidence>
<dbReference type="CDD" id="cd01131">
    <property type="entry name" value="PilT"/>
    <property type="match status" value="1"/>
</dbReference>
<dbReference type="STRING" id="460384.SAMN05216313_101146"/>
<dbReference type="InterPro" id="IPR001482">
    <property type="entry name" value="T2SS/T4SS_dom"/>
</dbReference>
<dbReference type="AlphaFoldDB" id="A0A1I0APN4"/>
<proteinExistence type="inferred from homology"/>
<gene>
    <name evidence="3" type="ORF">SAMN05216313_101146</name>
</gene>
<accession>A0A1I0APN4</accession>
<dbReference type="RefSeq" id="WP_092360409.1">
    <property type="nucleotide sequence ID" value="NZ_FOIM01000001.1"/>
</dbReference>
<dbReference type="InterPro" id="IPR003593">
    <property type="entry name" value="AAA+_ATPase"/>
</dbReference>
<dbReference type="Proteomes" id="UP000198508">
    <property type="component" value="Unassembled WGS sequence"/>
</dbReference>
<organism evidence="3 4">
    <name type="scientific">Enterocloster lavalensis</name>
    <dbReference type="NCBI Taxonomy" id="460384"/>
    <lineage>
        <taxon>Bacteria</taxon>
        <taxon>Bacillati</taxon>
        <taxon>Bacillota</taxon>
        <taxon>Clostridia</taxon>
        <taxon>Lachnospirales</taxon>
        <taxon>Lachnospiraceae</taxon>
        <taxon>Enterocloster</taxon>
    </lineage>
</organism>
<dbReference type="SMART" id="SM00382">
    <property type="entry name" value="AAA"/>
    <property type="match status" value="1"/>
</dbReference>
<dbReference type="NCBIfam" id="TIGR01420">
    <property type="entry name" value="pilT_fam"/>
    <property type="match status" value="1"/>
</dbReference>
<dbReference type="Gene3D" id="3.30.450.90">
    <property type="match status" value="1"/>
</dbReference>
<dbReference type="GO" id="GO:0016887">
    <property type="term" value="F:ATP hydrolysis activity"/>
    <property type="evidence" value="ECO:0007669"/>
    <property type="project" value="InterPro"/>
</dbReference>
<dbReference type="InterPro" id="IPR027417">
    <property type="entry name" value="P-loop_NTPase"/>
</dbReference>
<dbReference type="GeneID" id="93277973"/>
<name>A0A1I0APN4_9FIRM</name>